<protein>
    <recommendedName>
        <fullName evidence="2">ShKT domain-containing protein</fullName>
    </recommendedName>
</protein>
<dbReference type="OrthoDB" id="42880at2759"/>
<dbReference type="AlphaFoldDB" id="B7GAB7"/>
<evidence type="ECO:0000259" key="2">
    <source>
        <dbReference type="PROSITE" id="PS51670"/>
    </source>
</evidence>
<proteinExistence type="predicted"/>
<accession>B7GAB7</accession>
<dbReference type="PROSITE" id="PS51670">
    <property type="entry name" value="SHKT"/>
    <property type="match status" value="1"/>
</dbReference>
<dbReference type="Pfam" id="PF01549">
    <property type="entry name" value="ShK"/>
    <property type="match status" value="2"/>
</dbReference>
<dbReference type="GeneID" id="7195874"/>
<dbReference type="KEGG" id="pti:PHATRDRAFT_40044"/>
<feature type="signal peptide" evidence="1">
    <location>
        <begin position="1"/>
        <end position="16"/>
    </location>
</feature>
<keyword evidence="4" id="KW-1185">Reference proteome</keyword>
<dbReference type="HOGENOM" id="CLU_1735014_0_0_1"/>
<feature type="chain" id="PRO_5002855626" description="ShKT domain-containing protein" evidence="1">
    <location>
        <begin position="17"/>
        <end position="169"/>
    </location>
</feature>
<dbReference type="PaxDb" id="2850-Phatr40044"/>
<dbReference type="RefSeq" id="XP_002184168.1">
    <property type="nucleotide sequence ID" value="XM_002184132.1"/>
</dbReference>
<dbReference type="Proteomes" id="UP000000759">
    <property type="component" value="Chromosome 22"/>
</dbReference>
<sequence length="169" mass="18991">MRLVILSLALLVGVETRPQSFATTKRGECMPSSADLNHYVCFSDRPVDALVYQCADSEALCPDWAKAGECQKNPGYMQLECRHSCDTCVPLHVGMTQIAPLQEAPTQQQVHDRLVQTQQHVHSKAKENFNVLHNCLNYHELCTFWAVAGECDNSPDFMLRTCRPACYVC</sequence>
<evidence type="ECO:0000313" key="4">
    <source>
        <dbReference type="Proteomes" id="UP000000759"/>
    </source>
</evidence>
<dbReference type="EMBL" id="CM000624">
    <property type="protein sequence ID" value="EEC44346.1"/>
    <property type="molecule type" value="Genomic_DNA"/>
</dbReference>
<evidence type="ECO:0000256" key="1">
    <source>
        <dbReference type="SAM" id="SignalP"/>
    </source>
</evidence>
<dbReference type="InterPro" id="IPR003582">
    <property type="entry name" value="ShKT_dom"/>
</dbReference>
<organism evidence="3 4">
    <name type="scientific">Phaeodactylum tricornutum (strain CCAP 1055/1)</name>
    <dbReference type="NCBI Taxonomy" id="556484"/>
    <lineage>
        <taxon>Eukaryota</taxon>
        <taxon>Sar</taxon>
        <taxon>Stramenopiles</taxon>
        <taxon>Ochrophyta</taxon>
        <taxon>Bacillariophyta</taxon>
        <taxon>Bacillariophyceae</taxon>
        <taxon>Bacillariophycidae</taxon>
        <taxon>Naviculales</taxon>
        <taxon>Phaeodactylaceae</taxon>
        <taxon>Phaeodactylum</taxon>
    </lineage>
</organism>
<reference evidence="4" key="2">
    <citation type="submission" date="2008-08" db="EMBL/GenBank/DDBJ databases">
        <authorList>
            <consortium name="Diatom Consortium"/>
            <person name="Grigoriev I."/>
            <person name="Grimwood J."/>
            <person name="Kuo A."/>
            <person name="Otillar R.P."/>
            <person name="Salamov A."/>
            <person name="Detter J.C."/>
            <person name="Lindquist E."/>
            <person name="Shapiro H."/>
            <person name="Lucas S."/>
            <person name="Glavina del Rio T."/>
            <person name="Pitluck S."/>
            <person name="Rokhsar D."/>
            <person name="Bowler C."/>
        </authorList>
    </citation>
    <scope>GENOME REANNOTATION</scope>
    <source>
        <strain evidence="4">CCAP 1055/1</strain>
    </source>
</reference>
<gene>
    <name evidence="3" type="ORF">PHATRDRAFT_40044</name>
</gene>
<dbReference type="SMART" id="SM00254">
    <property type="entry name" value="ShKT"/>
    <property type="match status" value="2"/>
</dbReference>
<evidence type="ECO:0000313" key="3">
    <source>
        <dbReference type="EMBL" id="EEC44346.1"/>
    </source>
</evidence>
<name>B7GAB7_PHATC</name>
<dbReference type="InParanoid" id="B7GAB7"/>
<keyword evidence="1" id="KW-0732">Signal</keyword>
<feature type="domain" description="ShKT" evidence="2">
    <location>
        <begin position="54"/>
        <end position="88"/>
    </location>
</feature>
<reference evidence="3 4" key="1">
    <citation type="journal article" date="2008" name="Nature">
        <title>The Phaeodactylum genome reveals the evolutionary history of diatom genomes.</title>
        <authorList>
            <person name="Bowler C."/>
            <person name="Allen A.E."/>
            <person name="Badger J.H."/>
            <person name="Grimwood J."/>
            <person name="Jabbari K."/>
            <person name="Kuo A."/>
            <person name="Maheswari U."/>
            <person name="Martens C."/>
            <person name="Maumus F."/>
            <person name="Otillar R.P."/>
            <person name="Rayko E."/>
            <person name="Salamov A."/>
            <person name="Vandepoele K."/>
            <person name="Beszteri B."/>
            <person name="Gruber A."/>
            <person name="Heijde M."/>
            <person name="Katinka M."/>
            <person name="Mock T."/>
            <person name="Valentin K."/>
            <person name="Verret F."/>
            <person name="Berges J.A."/>
            <person name="Brownlee C."/>
            <person name="Cadoret J.P."/>
            <person name="Chiovitti A."/>
            <person name="Choi C.J."/>
            <person name="Coesel S."/>
            <person name="De Martino A."/>
            <person name="Detter J.C."/>
            <person name="Durkin C."/>
            <person name="Falciatore A."/>
            <person name="Fournet J."/>
            <person name="Haruta M."/>
            <person name="Huysman M.J."/>
            <person name="Jenkins B.D."/>
            <person name="Jiroutova K."/>
            <person name="Jorgensen R.E."/>
            <person name="Joubert Y."/>
            <person name="Kaplan A."/>
            <person name="Kroger N."/>
            <person name="Kroth P.G."/>
            <person name="La Roche J."/>
            <person name="Lindquist E."/>
            <person name="Lommer M."/>
            <person name="Martin-Jezequel V."/>
            <person name="Lopez P.J."/>
            <person name="Lucas S."/>
            <person name="Mangogna M."/>
            <person name="McGinnis K."/>
            <person name="Medlin L.K."/>
            <person name="Montsant A."/>
            <person name="Oudot-Le Secq M.P."/>
            <person name="Napoli C."/>
            <person name="Obornik M."/>
            <person name="Parker M.S."/>
            <person name="Petit J.L."/>
            <person name="Porcel B.M."/>
            <person name="Poulsen N."/>
            <person name="Robison M."/>
            <person name="Rychlewski L."/>
            <person name="Rynearson T.A."/>
            <person name="Schmutz J."/>
            <person name="Shapiro H."/>
            <person name="Siaut M."/>
            <person name="Stanley M."/>
            <person name="Sussman M.R."/>
            <person name="Taylor A.R."/>
            <person name="Vardi A."/>
            <person name="von Dassow P."/>
            <person name="Vyverman W."/>
            <person name="Willis A."/>
            <person name="Wyrwicz L.S."/>
            <person name="Rokhsar D.S."/>
            <person name="Weissenbach J."/>
            <person name="Armbrust E.V."/>
            <person name="Green B.R."/>
            <person name="Van de Peer Y."/>
            <person name="Grigoriev I.V."/>
        </authorList>
    </citation>
    <scope>NUCLEOTIDE SEQUENCE [LARGE SCALE GENOMIC DNA]</scope>
    <source>
        <strain evidence="3 4">CCAP 1055/1</strain>
    </source>
</reference>